<comment type="pathway">
    <text evidence="1">tRNA modification; wybutosine-tRNA(Phe) biosynthesis.</text>
</comment>
<comment type="catalytic activity">
    <reaction evidence="6">
        <text>4-demethylwyosine(37) in tRNA(Phe) + S-adenosyl-L-methionine = 4-demethyl-7-[(3S)-3-amino-3-carboxypropyl]wyosine(37) in tRNA(Phe) + S-methyl-5'-thioadenosine + H(+)</text>
        <dbReference type="Rhea" id="RHEA:36355"/>
        <dbReference type="Rhea" id="RHEA-COMP:10164"/>
        <dbReference type="Rhea" id="RHEA-COMP:10378"/>
        <dbReference type="ChEBI" id="CHEBI:15378"/>
        <dbReference type="ChEBI" id="CHEBI:17509"/>
        <dbReference type="ChEBI" id="CHEBI:59789"/>
        <dbReference type="ChEBI" id="CHEBI:64315"/>
        <dbReference type="ChEBI" id="CHEBI:73550"/>
        <dbReference type="EC" id="2.5.1.114"/>
    </reaction>
</comment>
<dbReference type="SUPFAM" id="SSF53335">
    <property type="entry name" value="S-adenosyl-L-methionine-dependent methyltransferases"/>
    <property type="match status" value="1"/>
</dbReference>
<dbReference type="Gene3D" id="3.30.300.110">
    <property type="entry name" value="Met-10+ protein-like domains"/>
    <property type="match status" value="1"/>
</dbReference>
<accession>A0ABQ8TDU6</accession>
<evidence type="ECO:0000256" key="6">
    <source>
        <dbReference type="ARBA" id="ARBA00049400"/>
    </source>
</evidence>
<keyword evidence="5" id="KW-0819">tRNA processing</keyword>
<evidence type="ECO:0000256" key="1">
    <source>
        <dbReference type="ARBA" id="ARBA00004797"/>
    </source>
</evidence>
<dbReference type="PANTHER" id="PTHR23245">
    <property type="entry name" value="TRNA METHYLTRANSFERASE"/>
    <property type="match status" value="1"/>
</dbReference>
<organism evidence="8 9">
    <name type="scientific">Periplaneta americana</name>
    <name type="common">American cockroach</name>
    <name type="synonym">Blatta americana</name>
    <dbReference type="NCBI Taxonomy" id="6978"/>
    <lineage>
        <taxon>Eukaryota</taxon>
        <taxon>Metazoa</taxon>
        <taxon>Ecdysozoa</taxon>
        <taxon>Arthropoda</taxon>
        <taxon>Hexapoda</taxon>
        <taxon>Insecta</taxon>
        <taxon>Pterygota</taxon>
        <taxon>Neoptera</taxon>
        <taxon>Polyneoptera</taxon>
        <taxon>Dictyoptera</taxon>
        <taxon>Blattodea</taxon>
        <taxon>Blattoidea</taxon>
        <taxon>Blattidae</taxon>
        <taxon>Blattinae</taxon>
        <taxon>Periplaneta</taxon>
    </lineage>
</organism>
<dbReference type="EMBL" id="JAJSOF020000011">
    <property type="protein sequence ID" value="KAJ4444428.1"/>
    <property type="molecule type" value="Genomic_DNA"/>
</dbReference>
<dbReference type="Gene3D" id="3.40.50.150">
    <property type="entry name" value="Vaccinia Virus protein VP39"/>
    <property type="match status" value="1"/>
</dbReference>
<keyword evidence="9" id="KW-1185">Reference proteome</keyword>
<evidence type="ECO:0000256" key="5">
    <source>
        <dbReference type="ARBA" id="ARBA00022694"/>
    </source>
</evidence>
<dbReference type="Pfam" id="PF02475">
    <property type="entry name" value="TRM5-TYW2_MTfase"/>
    <property type="match status" value="1"/>
</dbReference>
<evidence type="ECO:0000313" key="8">
    <source>
        <dbReference type="EMBL" id="KAJ4444428.1"/>
    </source>
</evidence>
<feature type="domain" description="SAM-dependent methyltransferase TRM5/TYW2-type" evidence="7">
    <location>
        <begin position="146"/>
        <end position="470"/>
    </location>
</feature>
<dbReference type="PANTHER" id="PTHR23245:SF25">
    <property type="entry name" value="TRNA WYBUTOSINE-SYNTHESIZING PROTEIN 2 HOMOLOG"/>
    <property type="match status" value="1"/>
</dbReference>
<comment type="caution">
    <text evidence="8">The sequence shown here is derived from an EMBL/GenBank/DDBJ whole genome shotgun (WGS) entry which is preliminary data.</text>
</comment>
<dbReference type="Proteomes" id="UP001148838">
    <property type="component" value="Unassembled WGS sequence"/>
</dbReference>
<dbReference type="InterPro" id="IPR030382">
    <property type="entry name" value="MeTrfase_TRM5/TYW2"/>
</dbReference>
<keyword evidence="3" id="KW-0808">Transferase</keyword>
<dbReference type="InterPro" id="IPR029063">
    <property type="entry name" value="SAM-dependent_MTases_sf"/>
</dbReference>
<protein>
    <recommendedName>
        <fullName evidence="2">tRNA(Phe) (4-demethylwyosine(37)-C(7)) aminocarboxypropyltransferase</fullName>
        <ecNumber evidence="2">2.5.1.114</ecNumber>
    </recommendedName>
</protein>
<dbReference type="EC" id="2.5.1.114" evidence="2"/>
<evidence type="ECO:0000256" key="3">
    <source>
        <dbReference type="ARBA" id="ARBA00022679"/>
    </source>
</evidence>
<dbReference type="PROSITE" id="PS51684">
    <property type="entry name" value="SAM_MT_TRM5_TYW2"/>
    <property type="match status" value="1"/>
</dbReference>
<evidence type="ECO:0000256" key="4">
    <source>
        <dbReference type="ARBA" id="ARBA00022691"/>
    </source>
</evidence>
<dbReference type="InterPro" id="IPR056743">
    <property type="entry name" value="TRM5-TYW2-like_MTfase"/>
</dbReference>
<evidence type="ECO:0000256" key="2">
    <source>
        <dbReference type="ARBA" id="ARBA00012265"/>
    </source>
</evidence>
<name>A0ABQ8TDU6_PERAM</name>
<gene>
    <name evidence="8" type="ORF">ANN_06220</name>
</gene>
<dbReference type="CDD" id="cd02440">
    <property type="entry name" value="AdoMet_MTases"/>
    <property type="match status" value="1"/>
</dbReference>
<sequence>MPLPPPHIHYPEIRTSTDTKNASSLVWSRPPKHLLPRNLHLDISSKVKLALLNRKLADNERQCIKICDKIGIPLKQNFEQNTDLICSQDGYFILNDIAFCVIKKKIDMSSQKNTSNAHKLKEELSAVMQNKGLWHVKLETEIPVSWEKYSDLILINSDKYFKSSAWYEAGPDLWISMCNILNVDRIVLKSNISPDGFRTPKVNLIWGKSSILQCTDNGIRYSWDVTKNMFCAGNAPERHRIAKLKCDGEVVVDLYAGIGYFTLPYLVHAKAKLVHACEWNPDAVNALRNNLIANNVEKRCIVHEGDNRKVLLSNIAHRVNLGLIPSSKDGWRVACKALKSSTGGVLHIHENVTSGMNKCTSDNGNVQEDLSLCSECRHLLNCIKSDKFVYGESHKHSFCIDNNRLSISNVPINWKRVEWKFWAVHVLHYISSTLHEVHKVKWKLSVEHLHRVKSYAPHIDHLVLDLHCYPVPL</sequence>
<evidence type="ECO:0000259" key="7">
    <source>
        <dbReference type="PROSITE" id="PS51684"/>
    </source>
</evidence>
<evidence type="ECO:0000313" key="9">
    <source>
        <dbReference type="Proteomes" id="UP001148838"/>
    </source>
</evidence>
<proteinExistence type="predicted"/>
<reference evidence="8 9" key="1">
    <citation type="journal article" date="2022" name="Allergy">
        <title>Genome assembly and annotation of Periplaneta americana reveal a comprehensive cockroach allergen profile.</title>
        <authorList>
            <person name="Wang L."/>
            <person name="Xiong Q."/>
            <person name="Saelim N."/>
            <person name="Wang L."/>
            <person name="Nong W."/>
            <person name="Wan A.T."/>
            <person name="Shi M."/>
            <person name="Liu X."/>
            <person name="Cao Q."/>
            <person name="Hui J.H.L."/>
            <person name="Sookrung N."/>
            <person name="Leung T.F."/>
            <person name="Tungtrongchitr A."/>
            <person name="Tsui S.K.W."/>
        </authorList>
    </citation>
    <scope>NUCLEOTIDE SEQUENCE [LARGE SCALE GENOMIC DNA]</scope>
    <source>
        <strain evidence="8">PWHHKU_190912</strain>
    </source>
</reference>
<keyword evidence="4" id="KW-0949">S-adenosyl-L-methionine</keyword>